<evidence type="ECO:0000313" key="2">
    <source>
        <dbReference type="Proteomes" id="UP000316621"/>
    </source>
</evidence>
<protein>
    <submittedName>
        <fullName evidence="1">Uncharacterized protein</fullName>
    </submittedName>
</protein>
<evidence type="ECO:0000313" key="1">
    <source>
        <dbReference type="EMBL" id="RZC60653.1"/>
    </source>
</evidence>
<keyword evidence="2" id="KW-1185">Reference proteome</keyword>
<dbReference type="AlphaFoldDB" id="A0A4Y7JHW8"/>
<accession>A0A4Y7JHW8</accession>
<proteinExistence type="predicted"/>
<sequence length="110" mass="12527">MRIKFIPLTVPAVEGLPPGSEATSNVPLAFHHLLMTAMDLTRPQVASALRELKPDYVFYDFTHWLPEVTKELGKLAFTPPLRVEKWKKHRDMEEALPEGYKERIEGSGIV</sequence>
<dbReference type="EMBL" id="CM010719">
    <property type="protein sequence ID" value="RZC60653.1"/>
    <property type="molecule type" value="Genomic_DNA"/>
</dbReference>
<dbReference type="SUPFAM" id="SSF53756">
    <property type="entry name" value="UDP-Glycosyltransferase/glycogen phosphorylase"/>
    <property type="match status" value="1"/>
</dbReference>
<gene>
    <name evidence="1" type="ORF">C5167_022408</name>
</gene>
<dbReference type="Proteomes" id="UP000316621">
    <property type="component" value="Chromosome 5"/>
</dbReference>
<name>A0A4Y7JHW8_PAPSO</name>
<dbReference type="Gramene" id="RZC60653">
    <property type="protein sequence ID" value="RZC60653"/>
    <property type="gene ID" value="C5167_022408"/>
</dbReference>
<organism evidence="1 2">
    <name type="scientific">Papaver somniferum</name>
    <name type="common">Opium poppy</name>
    <dbReference type="NCBI Taxonomy" id="3469"/>
    <lineage>
        <taxon>Eukaryota</taxon>
        <taxon>Viridiplantae</taxon>
        <taxon>Streptophyta</taxon>
        <taxon>Embryophyta</taxon>
        <taxon>Tracheophyta</taxon>
        <taxon>Spermatophyta</taxon>
        <taxon>Magnoliopsida</taxon>
        <taxon>Ranunculales</taxon>
        <taxon>Papaveraceae</taxon>
        <taxon>Papaveroideae</taxon>
        <taxon>Papaver</taxon>
    </lineage>
</organism>
<dbReference type="Gene3D" id="3.40.50.2000">
    <property type="entry name" value="Glycogen Phosphorylase B"/>
    <property type="match status" value="1"/>
</dbReference>
<reference evidence="1 2" key="1">
    <citation type="journal article" date="2018" name="Science">
        <title>The opium poppy genome and morphinan production.</title>
        <authorList>
            <person name="Guo L."/>
            <person name="Winzer T."/>
            <person name="Yang X."/>
            <person name="Li Y."/>
            <person name="Ning Z."/>
            <person name="He Z."/>
            <person name="Teodor R."/>
            <person name="Lu Y."/>
            <person name="Bowser T.A."/>
            <person name="Graham I.A."/>
            <person name="Ye K."/>
        </authorList>
    </citation>
    <scope>NUCLEOTIDE SEQUENCE [LARGE SCALE GENOMIC DNA]</scope>
    <source>
        <strain evidence="2">cv. HN1</strain>
        <tissue evidence="1">Leaves</tissue>
    </source>
</reference>